<dbReference type="CDD" id="cd02440">
    <property type="entry name" value="AdoMet_MTases"/>
    <property type="match status" value="1"/>
</dbReference>
<gene>
    <name evidence="2" type="ORF">ASU31_01970</name>
</gene>
<dbReference type="OrthoDB" id="9791837at2"/>
<dbReference type="EMBL" id="LMZQ01000001">
    <property type="protein sequence ID" value="KRT18075.1"/>
    <property type="molecule type" value="Genomic_DNA"/>
</dbReference>
<evidence type="ECO:0000313" key="2">
    <source>
        <dbReference type="EMBL" id="KRT18075.1"/>
    </source>
</evidence>
<reference evidence="2 3" key="1">
    <citation type="submission" date="2015-11" db="EMBL/GenBank/DDBJ databases">
        <title>Sequence of Pedobacter ginsenosidimutans.</title>
        <authorList>
            <person name="Carson E."/>
            <person name="Keyser V."/>
            <person name="Newman J."/>
            <person name="Miller J."/>
        </authorList>
    </citation>
    <scope>NUCLEOTIDE SEQUENCE [LARGE SCALE GENOMIC DNA]</scope>
    <source>
        <strain evidence="2 3">KACC 14530</strain>
    </source>
</reference>
<dbReference type="RefSeq" id="WP_057930705.1">
    <property type="nucleotide sequence ID" value="NZ_LMZQ01000001.1"/>
</dbReference>
<name>A0A0T5VW53_9SPHI</name>
<dbReference type="InterPro" id="IPR029063">
    <property type="entry name" value="SAM-dependent_MTases_sf"/>
</dbReference>
<dbReference type="Pfam" id="PF08241">
    <property type="entry name" value="Methyltransf_11"/>
    <property type="match status" value="1"/>
</dbReference>
<dbReference type="GO" id="GO:0008757">
    <property type="term" value="F:S-adenosylmethionine-dependent methyltransferase activity"/>
    <property type="evidence" value="ECO:0007669"/>
    <property type="project" value="InterPro"/>
</dbReference>
<organism evidence="2 3">
    <name type="scientific">Pedobacter ginsenosidimutans</name>
    <dbReference type="NCBI Taxonomy" id="687842"/>
    <lineage>
        <taxon>Bacteria</taxon>
        <taxon>Pseudomonadati</taxon>
        <taxon>Bacteroidota</taxon>
        <taxon>Sphingobacteriia</taxon>
        <taxon>Sphingobacteriales</taxon>
        <taxon>Sphingobacteriaceae</taxon>
        <taxon>Pedobacter</taxon>
    </lineage>
</organism>
<dbReference type="PANTHER" id="PTHR43861:SF1">
    <property type="entry name" value="TRANS-ACONITATE 2-METHYLTRANSFERASE"/>
    <property type="match status" value="1"/>
</dbReference>
<accession>A0A0T5VW53</accession>
<dbReference type="InterPro" id="IPR013216">
    <property type="entry name" value="Methyltransf_11"/>
</dbReference>
<dbReference type="Proteomes" id="UP000051950">
    <property type="component" value="Unassembled WGS sequence"/>
</dbReference>
<dbReference type="AlphaFoldDB" id="A0A0T5VW53"/>
<sequence length="221" mass="25830">MLWLKYHLQKPEKGFDPVPKAFAEQYAANEYKKIDNKIIDIIKSHLGSFENKTLLDLGAGPGQYSIEFAKRGAKVTWHDISQNYLTIAKAKAQDENITINFSLGYLEEAHGKFDIIFNRICWYYCINDYRFAKCIYNLIKKNGYGFIVVNNEKYLQQELAKESGFRKLAIKMSFWLNENFNIKLTHVHPSHKKLSKIFASLNFRHLHLEQCGHNTLITFNK</sequence>
<keyword evidence="3" id="KW-1185">Reference proteome</keyword>
<comment type="caution">
    <text evidence="2">The sequence shown here is derived from an EMBL/GenBank/DDBJ whole genome shotgun (WGS) entry which is preliminary data.</text>
</comment>
<protein>
    <recommendedName>
        <fullName evidence="1">Methyltransferase type 11 domain-containing protein</fullName>
    </recommendedName>
</protein>
<evidence type="ECO:0000259" key="1">
    <source>
        <dbReference type="Pfam" id="PF08241"/>
    </source>
</evidence>
<feature type="domain" description="Methyltransferase type 11" evidence="1">
    <location>
        <begin position="55"/>
        <end position="146"/>
    </location>
</feature>
<dbReference type="SUPFAM" id="SSF53335">
    <property type="entry name" value="S-adenosyl-L-methionine-dependent methyltransferases"/>
    <property type="match status" value="1"/>
</dbReference>
<dbReference type="PANTHER" id="PTHR43861">
    <property type="entry name" value="TRANS-ACONITATE 2-METHYLTRANSFERASE-RELATED"/>
    <property type="match status" value="1"/>
</dbReference>
<dbReference type="STRING" id="687842.ASU31_01970"/>
<evidence type="ECO:0000313" key="3">
    <source>
        <dbReference type="Proteomes" id="UP000051950"/>
    </source>
</evidence>
<dbReference type="Gene3D" id="3.40.50.150">
    <property type="entry name" value="Vaccinia Virus protein VP39"/>
    <property type="match status" value="1"/>
</dbReference>
<proteinExistence type="predicted"/>